<evidence type="ECO:0000313" key="3">
    <source>
        <dbReference type="Proteomes" id="UP000019155"/>
    </source>
</evidence>
<dbReference type="Proteomes" id="UP000019155">
    <property type="component" value="Unassembled WGS sequence"/>
</dbReference>
<reference evidence="2 3" key="1">
    <citation type="journal article" date="2014" name="Genome Announc.">
        <title>The Genome Sequence of Bifidobacterium moukalabense DSM 27321 Highlights the Close Phylogenetic Relatedness with the Bifidobacterium dentium Taxon.</title>
        <authorList>
            <person name="Lugli G.A."/>
            <person name="Duranti S."/>
            <person name="Milani C."/>
            <person name="Turroni F."/>
            <person name="Viappiani A."/>
            <person name="Mangifesta M."/>
            <person name="van Sinderen D."/>
            <person name="Ventura M."/>
        </authorList>
    </citation>
    <scope>NUCLEOTIDE SEQUENCE [LARGE SCALE GENOMIC DNA]</scope>
    <source>
        <strain evidence="2 3">DSM 27321</strain>
    </source>
</reference>
<accession>W4NCN3</accession>
<feature type="compositionally biased region" description="Polar residues" evidence="1">
    <location>
        <begin position="119"/>
        <end position="128"/>
    </location>
</feature>
<dbReference type="STRING" id="1435051.BMOU_0447"/>
<feature type="compositionally biased region" description="Basic and acidic residues" evidence="1">
    <location>
        <begin position="151"/>
        <end position="173"/>
    </location>
</feature>
<feature type="region of interest" description="Disordered" evidence="1">
    <location>
        <begin position="104"/>
        <end position="204"/>
    </location>
</feature>
<name>W4NCN3_9BIFI</name>
<evidence type="ECO:0000256" key="1">
    <source>
        <dbReference type="SAM" id="MobiDB-lite"/>
    </source>
</evidence>
<protein>
    <submittedName>
        <fullName evidence="2">Uncharacterized protein</fullName>
    </submittedName>
</protein>
<gene>
    <name evidence="2" type="ORF">BMOU_0447</name>
</gene>
<sequence length="255" mass="26926">MMVGFTVGAQVSGFCSVADWLVGSVLRIVRLPSGRAAGCGPRPACGRPVVARSGCLWPVAIPAGWNAPGILPVPAAYDIASARRIAPVAAPAFAARIPGIRHGRWSRTMRGPGGFGGSCSRTTPTGTPVRSVPGGLGPGAMPLGRVSGGTRAHDTRKAPWTRIVRDTGRDPRPEGPYAARARRAGRRPAAGPIPIPNKNPHDKEQNTVSWNTWCALISSGSTPGRRQDIARRRAYARVVARAMTRDWVVIRAGSR</sequence>
<keyword evidence="3" id="KW-1185">Reference proteome</keyword>
<dbReference type="EMBL" id="AZMV01000001">
    <property type="protein sequence ID" value="ETY72425.1"/>
    <property type="molecule type" value="Genomic_DNA"/>
</dbReference>
<organism evidence="2 3">
    <name type="scientific">Bifidobacterium moukalabense DSM 27321</name>
    <dbReference type="NCBI Taxonomy" id="1435051"/>
    <lineage>
        <taxon>Bacteria</taxon>
        <taxon>Bacillati</taxon>
        <taxon>Actinomycetota</taxon>
        <taxon>Actinomycetes</taxon>
        <taxon>Bifidobacteriales</taxon>
        <taxon>Bifidobacteriaceae</taxon>
        <taxon>Bifidobacterium</taxon>
    </lineage>
</organism>
<dbReference type="AlphaFoldDB" id="W4NCN3"/>
<evidence type="ECO:0000313" key="2">
    <source>
        <dbReference type="EMBL" id="ETY72425.1"/>
    </source>
</evidence>
<comment type="caution">
    <text evidence="2">The sequence shown here is derived from an EMBL/GenBank/DDBJ whole genome shotgun (WGS) entry which is preliminary data.</text>
</comment>
<proteinExistence type="predicted"/>